<dbReference type="FunFam" id="1.25.40.10:FF:001535">
    <property type="entry name" value="Putative pentatricopeptide repeat-containing protein, mitochondrial"/>
    <property type="match status" value="1"/>
</dbReference>
<dbReference type="GO" id="GO:0009451">
    <property type="term" value="P:RNA modification"/>
    <property type="evidence" value="ECO:0007669"/>
    <property type="project" value="InterPro"/>
</dbReference>
<keyword evidence="3" id="KW-0677">Repeat</keyword>
<keyword evidence="4" id="KW-1133">Transmembrane helix</keyword>
<dbReference type="FunFam" id="1.25.40.10:FF:000344">
    <property type="entry name" value="Pentatricopeptide repeat-containing protein"/>
    <property type="match status" value="1"/>
</dbReference>
<dbReference type="Pfam" id="PF01535">
    <property type="entry name" value="PPR"/>
    <property type="match status" value="2"/>
</dbReference>
<evidence type="ECO:0000256" key="7">
    <source>
        <dbReference type="PROSITE-ProRule" id="PRU00708"/>
    </source>
</evidence>
<feature type="repeat" description="PPR" evidence="7">
    <location>
        <begin position="263"/>
        <end position="297"/>
    </location>
</feature>
<dbReference type="Pfam" id="PF20431">
    <property type="entry name" value="E_motif"/>
    <property type="match status" value="1"/>
</dbReference>
<evidence type="ECO:0000256" key="1">
    <source>
        <dbReference type="ARBA" id="ARBA00004370"/>
    </source>
</evidence>
<organism evidence="9 10">
    <name type="scientific">Arachis hypogaea</name>
    <name type="common">Peanut</name>
    <dbReference type="NCBI Taxonomy" id="3818"/>
    <lineage>
        <taxon>Eukaryota</taxon>
        <taxon>Viridiplantae</taxon>
        <taxon>Streptophyta</taxon>
        <taxon>Embryophyta</taxon>
        <taxon>Tracheophyta</taxon>
        <taxon>Spermatophyta</taxon>
        <taxon>Magnoliopsida</taxon>
        <taxon>eudicotyledons</taxon>
        <taxon>Gunneridae</taxon>
        <taxon>Pentapetalae</taxon>
        <taxon>rosids</taxon>
        <taxon>fabids</taxon>
        <taxon>Fabales</taxon>
        <taxon>Fabaceae</taxon>
        <taxon>Papilionoideae</taxon>
        <taxon>50 kb inversion clade</taxon>
        <taxon>dalbergioids sensu lato</taxon>
        <taxon>Dalbergieae</taxon>
        <taxon>Pterocarpus clade</taxon>
        <taxon>Arachis</taxon>
    </lineage>
</organism>
<dbReference type="InterPro" id="IPR011990">
    <property type="entry name" value="TPR-like_helical_dom_sf"/>
</dbReference>
<dbReference type="PROSITE" id="PS51375">
    <property type="entry name" value="PPR"/>
    <property type="match status" value="6"/>
</dbReference>
<dbReference type="AlphaFoldDB" id="A0A445AXK6"/>
<dbReference type="GO" id="GO:0016020">
    <property type="term" value="C:membrane"/>
    <property type="evidence" value="ECO:0007669"/>
    <property type="project" value="UniProtKB-SubCell"/>
</dbReference>
<dbReference type="SUPFAM" id="SSF56784">
    <property type="entry name" value="HAD-like"/>
    <property type="match status" value="1"/>
</dbReference>
<dbReference type="InterPro" id="IPR032630">
    <property type="entry name" value="P_typ_ATPase_c"/>
</dbReference>
<comment type="similarity">
    <text evidence="6">Belongs to the PPR family. PCMP-E subfamily.</text>
</comment>
<evidence type="ECO:0000256" key="3">
    <source>
        <dbReference type="ARBA" id="ARBA00022737"/>
    </source>
</evidence>
<evidence type="ECO:0000313" key="10">
    <source>
        <dbReference type="Proteomes" id="UP000289738"/>
    </source>
</evidence>
<dbReference type="InterPro" id="IPR036412">
    <property type="entry name" value="HAD-like_sf"/>
</dbReference>
<dbReference type="EMBL" id="SDMP01000011">
    <property type="protein sequence ID" value="RYR31158.1"/>
    <property type="molecule type" value="Genomic_DNA"/>
</dbReference>
<proteinExistence type="inferred from homology"/>
<feature type="repeat" description="PPR" evidence="7">
    <location>
        <begin position="564"/>
        <end position="598"/>
    </location>
</feature>
<keyword evidence="5" id="KW-0472">Membrane</keyword>
<keyword evidence="2" id="KW-0812">Transmembrane</keyword>
<dbReference type="PANTHER" id="PTHR47926:SF344">
    <property type="entry name" value="OS07G0636900 PROTEIN"/>
    <property type="match status" value="1"/>
</dbReference>
<feature type="repeat" description="PPR" evidence="7">
    <location>
        <begin position="363"/>
        <end position="397"/>
    </location>
</feature>
<feature type="repeat" description="PPR" evidence="7">
    <location>
        <begin position="162"/>
        <end position="196"/>
    </location>
</feature>
<dbReference type="Gene3D" id="3.40.50.1000">
    <property type="entry name" value="HAD superfamily/HAD-like"/>
    <property type="match status" value="1"/>
</dbReference>
<comment type="subcellular location">
    <subcellularLocation>
        <location evidence="1">Membrane</location>
    </subcellularLocation>
</comment>
<dbReference type="InterPro" id="IPR046848">
    <property type="entry name" value="E_motif"/>
</dbReference>
<evidence type="ECO:0000313" key="9">
    <source>
        <dbReference type="EMBL" id="RYR31158.1"/>
    </source>
</evidence>
<dbReference type="Pfam" id="PF13041">
    <property type="entry name" value="PPR_2"/>
    <property type="match status" value="4"/>
</dbReference>
<keyword evidence="10" id="KW-1185">Reference proteome</keyword>
<dbReference type="PANTHER" id="PTHR47926">
    <property type="entry name" value="PENTATRICOPEPTIDE REPEAT-CONTAINING PROTEIN"/>
    <property type="match status" value="1"/>
</dbReference>
<gene>
    <name evidence="9" type="ORF">Ahy_B01g055948</name>
</gene>
<feature type="repeat" description="PPR" evidence="7">
    <location>
        <begin position="463"/>
        <end position="497"/>
    </location>
</feature>
<dbReference type="InterPro" id="IPR023214">
    <property type="entry name" value="HAD_sf"/>
</dbReference>
<feature type="domain" description="P-type ATPase C-terminal" evidence="8">
    <location>
        <begin position="856"/>
        <end position="942"/>
    </location>
</feature>
<dbReference type="Gene3D" id="1.25.40.10">
    <property type="entry name" value="Tetratricopeptide repeat domain"/>
    <property type="match status" value="5"/>
</dbReference>
<dbReference type="InterPro" id="IPR023298">
    <property type="entry name" value="ATPase_P-typ_TM_dom_sf"/>
</dbReference>
<dbReference type="Pfam" id="PF16212">
    <property type="entry name" value="PhoLip_ATPase_C"/>
    <property type="match status" value="1"/>
</dbReference>
<name>A0A445AXK6_ARAHY</name>
<dbReference type="Proteomes" id="UP000289738">
    <property type="component" value="Chromosome B01"/>
</dbReference>
<evidence type="ECO:0000256" key="2">
    <source>
        <dbReference type="ARBA" id="ARBA00022692"/>
    </source>
</evidence>
<dbReference type="InterPro" id="IPR046960">
    <property type="entry name" value="PPR_At4g14850-like_plant"/>
</dbReference>
<dbReference type="NCBIfam" id="TIGR00756">
    <property type="entry name" value="PPR"/>
    <property type="match status" value="6"/>
</dbReference>
<protein>
    <recommendedName>
        <fullName evidence="8">P-type ATPase C-terminal domain-containing protein</fullName>
    </recommendedName>
</protein>
<evidence type="ECO:0000256" key="5">
    <source>
        <dbReference type="ARBA" id="ARBA00023136"/>
    </source>
</evidence>
<feature type="repeat" description="PPR" evidence="7">
    <location>
        <begin position="599"/>
        <end position="633"/>
    </location>
</feature>
<dbReference type="STRING" id="3818.A0A445AXK6"/>
<dbReference type="InterPro" id="IPR002885">
    <property type="entry name" value="PPR_rpt"/>
</dbReference>
<dbReference type="InterPro" id="IPR001757">
    <property type="entry name" value="P_typ_ATPase"/>
</dbReference>
<dbReference type="GO" id="GO:0005524">
    <property type="term" value="F:ATP binding"/>
    <property type="evidence" value="ECO:0007669"/>
    <property type="project" value="InterPro"/>
</dbReference>
<dbReference type="SUPFAM" id="SSF81665">
    <property type="entry name" value="Calcium ATPase, transmembrane domain M"/>
    <property type="match status" value="1"/>
</dbReference>
<dbReference type="FunFam" id="1.25.40.10:FF:000090">
    <property type="entry name" value="Pentatricopeptide repeat-containing protein, chloroplastic"/>
    <property type="match status" value="1"/>
</dbReference>
<accession>A0A445AXK6</accession>
<comment type="caution">
    <text evidence="9">The sequence shown here is derived from an EMBL/GenBank/DDBJ whole genome shotgun (WGS) entry which is preliminary data.</text>
</comment>
<dbReference type="NCBIfam" id="TIGR01494">
    <property type="entry name" value="ATPase_P-type"/>
    <property type="match status" value="1"/>
</dbReference>
<dbReference type="GO" id="GO:0016887">
    <property type="term" value="F:ATP hydrolysis activity"/>
    <property type="evidence" value="ECO:0007669"/>
    <property type="project" value="InterPro"/>
</dbReference>
<dbReference type="GO" id="GO:0003723">
    <property type="term" value="F:RNA binding"/>
    <property type="evidence" value="ECO:0007669"/>
    <property type="project" value="InterPro"/>
</dbReference>
<evidence type="ECO:0000256" key="4">
    <source>
        <dbReference type="ARBA" id="ARBA00022989"/>
    </source>
</evidence>
<evidence type="ECO:0000256" key="6">
    <source>
        <dbReference type="ARBA" id="ARBA00061659"/>
    </source>
</evidence>
<reference evidence="9 10" key="1">
    <citation type="submission" date="2019-01" db="EMBL/GenBank/DDBJ databases">
        <title>Sequencing of cultivated peanut Arachis hypogaea provides insights into genome evolution and oil improvement.</title>
        <authorList>
            <person name="Chen X."/>
        </authorList>
    </citation>
    <scope>NUCLEOTIDE SEQUENCE [LARGE SCALE GENOMIC DNA]</scope>
    <source>
        <strain evidence="10">cv. Fuhuasheng</strain>
        <tissue evidence="9">Leaves</tissue>
    </source>
</reference>
<sequence>MTLYMPLFRTCSTLRSLTQLHAHLIVTGLHNDPLPSTKLIESYSQMGSLHSSRLVFDTHPSPDSFMLGVLIKCYLWNHLFHQVVSLYHSHIHMGSFVFVYPSVLKAVSGVGDLVTGRKVHGTVIKSGLEADAVIGTSLLGMYGELCCLDDAQKVFDEMPQRDLVSWSSVISCYVENGRPSEGLKMFRRMVSEQISPDKITLLSVAEGCAKVGCLRLVKSIHGYAIRSDMVGDASLSNALIIMYGQCGHLQRAEGLFKFLADRSTACWTSMISSYNRNECFREALASFIRMQESQVEPNAVTMINALYPCARLGRLKEGKSVHCFILRKAMDLGDLDLGPPLVEFYAACWEPSSCHKLLYITENIVSWNILISFYAREGLHDNAMVLFANMLGKGLMPDSYSLASSISASASIGSIEFGQQIHNHAMKRGFIDEFVQNSLIDMYLKCGFADLAYLVFDKITEKSIVTWNCMISGLSQNGLSVAALKLFDQMYFNCLKIDEVTLLCAIQACSNLGYLEEGKWIHHKIIVFGVQSDLYINTALVDMYAKSGDLQTAKRVFDIMPEKSVVTWSAMIAAYGVHGQMIAAGSLFTKMVESGIRPNEVTFMNILSACRHAGSMEAGKFYFNSMRDYGIEPNIEHFASIVDLLSRAGDLDGAHKIIKSMLFPIDSSIWGALLNGCRIHGRKDLIRQINKDLQEISTDDTGYYTLLSNIYAEGGYLQESRAVRTKMEGMGLKKVPGYSTVEVNKKIYRFGAGDASECREIYMFEKHLRSLGQLCDIEGYNSIFSEDYNVKSLQRKASSYICNKLDWWCLDLVTSLVKKGAQKITLSIGDGANDVSMIQAAHVGVGISGLEGMQAVMASDFAIAQFRYLADLLLVHDRWSYLRICKVMTHFFYKNLTFTLTQFWFTFQAGFSGQRFYDDWFQSSYNVIFTALPVIIVGLFDKVAYYLPHYF</sequence>
<evidence type="ECO:0000259" key="8">
    <source>
        <dbReference type="Pfam" id="PF16212"/>
    </source>
</evidence>